<protein>
    <recommendedName>
        <fullName evidence="3">Nucleoprotein/polynucleotide-associated enzyme</fullName>
    </recommendedName>
</protein>
<dbReference type="InterPro" id="IPR018636">
    <property type="entry name" value="DUF2058"/>
</dbReference>
<organism evidence="2">
    <name type="scientific">marine sediment metagenome</name>
    <dbReference type="NCBI Taxonomy" id="412755"/>
    <lineage>
        <taxon>unclassified sequences</taxon>
        <taxon>metagenomes</taxon>
        <taxon>ecological metagenomes</taxon>
    </lineage>
</organism>
<gene>
    <name evidence="2" type="ORF">LCGC14_0959230</name>
</gene>
<feature type="region of interest" description="Disordered" evidence="1">
    <location>
        <begin position="17"/>
        <end position="60"/>
    </location>
</feature>
<accession>A0A0F9NJM1</accession>
<evidence type="ECO:0008006" key="3">
    <source>
        <dbReference type="Google" id="ProtNLM"/>
    </source>
</evidence>
<name>A0A0F9NJM1_9ZZZZ</name>
<dbReference type="EMBL" id="LAZR01003460">
    <property type="protein sequence ID" value="KKN18089.1"/>
    <property type="molecule type" value="Genomic_DNA"/>
</dbReference>
<dbReference type="Pfam" id="PF09831">
    <property type="entry name" value="DUF2058"/>
    <property type="match status" value="1"/>
</dbReference>
<evidence type="ECO:0000313" key="2">
    <source>
        <dbReference type="EMBL" id="KKN18089.1"/>
    </source>
</evidence>
<evidence type="ECO:0000256" key="1">
    <source>
        <dbReference type="SAM" id="MobiDB-lite"/>
    </source>
</evidence>
<feature type="compositionally biased region" description="Polar residues" evidence="1">
    <location>
        <begin position="46"/>
        <end position="55"/>
    </location>
</feature>
<dbReference type="AlphaFoldDB" id="A0A0F9NJM1"/>
<feature type="compositionally biased region" description="Basic and acidic residues" evidence="1">
    <location>
        <begin position="24"/>
        <end position="33"/>
    </location>
</feature>
<sequence>MAGSLQDQLLKIGVIDKQKKKKVQHEQRKDGNKARQAVKSGKKADSQSLVDQQQLAKERHDKKIRDLELNKQRDAERAEKAIVAEVQQIIQQHIVETPKDADVAYNFTHKNKVKKIYVTNDQRQQLTLGQLAITAIGERHLLIPDKIAAKIEMRSSSSVIRIQPEINASDVIASDDPYADYEIPDDLMW</sequence>
<reference evidence="2" key="1">
    <citation type="journal article" date="2015" name="Nature">
        <title>Complex archaea that bridge the gap between prokaryotes and eukaryotes.</title>
        <authorList>
            <person name="Spang A."/>
            <person name="Saw J.H."/>
            <person name="Jorgensen S.L."/>
            <person name="Zaremba-Niedzwiedzka K."/>
            <person name="Martijn J."/>
            <person name="Lind A.E."/>
            <person name="van Eijk R."/>
            <person name="Schleper C."/>
            <person name="Guy L."/>
            <person name="Ettema T.J."/>
        </authorList>
    </citation>
    <scope>NUCLEOTIDE SEQUENCE</scope>
</reference>
<proteinExistence type="predicted"/>
<comment type="caution">
    <text evidence="2">The sequence shown here is derived from an EMBL/GenBank/DDBJ whole genome shotgun (WGS) entry which is preliminary data.</text>
</comment>